<keyword evidence="5" id="KW-0863">Zinc-finger</keyword>
<dbReference type="PANTHER" id="PTHR10816">
    <property type="entry name" value="MYELIN TRANSCRIPTION FACTOR 1-RELATED"/>
    <property type="match status" value="1"/>
</dbReference>
<keyword evidence="3" id="KW-0479">Metal-binding</keyword>
<comment type="similarity">
    <text evidence="2">Belongs to the MYT1 family.</text>
</comment>
<dbReference type="SUPFAM" id="SSF103637">
    <property type="entry name" value="CCHHC domain"/>
    <property type="match status" value="7"/>
</dbReference>
<protein>
    <submittedName>
        <fullName evidence="12 13">Serine-rich adhesin for platelets</fullName>
    </submittedName>
</protein>
<dbReference type="RefSeq" id="XP_035824823.1">
    <property type="nucleotide sequence ID" value="XM_035968930.1"/>
</dbReference>
<feature type="region of interest" description="Disordered" evidence="10">
    <location>
        <begin position="1220"/>
        <end position="1239"/>
    </location>
</feature>
<feature type="region of interest" description="Disordered" evidence="10">
    <location>
        <begin position="1468"/>
        <end position="1491"/>
    </location>
</feature>
<feature type="compositionally biased region" description="Polar residues" evidence="10">
    <location>
        <begin position="227"/>
        <end position="247"/>
    </location>
</feature>
<feature type="region of interest" description="Disordered" evidence="10">
    <location>
        <begin position="1575"/>
        <end position="1601"/>
    </location>
</feature>
<feature type="compositionally biased region" description="Low complexity" evidence="10">
    <location>
        <begin position="93"/>
        <end position="104"/>
    </location>
</feature>
<feature type="compositionally biased region" description="Basic and acidic residues" evidence="10">
    <location>
        <begin position="550"/>
        <end position="559"/>
    </location>
</feature>
<feature type="compositionally biased region" description="Polar residues" evidence="10">
    <location>
        <begin position="437"/>
        <end position="446"/>
    </location>
</feature>
<feature type="compositionally biased region" description="Basic and acidic residues" evidence="10">
    <location>
        <begin position="279"/>
        <end position="289"/>
    </location>
</feature>
<evidence type="ECO:0000256" key="7">
    <source>
        <dbReference type="ARBA" id="ARBA00023015"/>
    </source>
</evidence>
<feature type="compositionally biased region" description="Low complexity" evidence="10">
    <location>
        <begin position="1904"/>
        <end position="1939"/>
    </location>
</feature>
<evidence type="ECO:0000256" key="9">
    <source>
        <dbReference type="ARBA" id="ARBA00023242"/>
    </source>
</evidence>
<gene>
    <name evidence="12 13" type="primary">LOC101846640</name>
</gene>
<feature type="compositionally biased region" description="Polar residues" evidence="10">
    <location>
        <begin position="1468"/>
        <end position="1482"/>
    </location>
</feature>
<feature type="compositionally biased region" description="Basic and acidic residues" evidence="10">
    <location>
        <begin position="401"/>
        <end position="410"/>
    </location>
</feature>
<dbReference type="Proteomes" id="UP000694888">
    <property type="component" value="Unplaced"/>
</dbReference>
<feature type="compositionally biased region" description="Basic and acidic residues" evidence="10">
    <location>
        <begin position="424"/>
        <end position="434"/>
    </location>
</feature>
<evidence type="ECO:0000313" key="12">
    <source>
        <dbReference type="RefSeq" id="XP_012936205.1"/>
    </source>
</evidence>
<dbReference type="InterPro" id="IPR036060">
    <property type="entry name" value="Znf_C2H2C_sf"/>
</dbReference>
<feature type="compositionally biased region" description="Low complexity" evidence="10">
    <location>
        <begin position="208"/>
        <end position="221"/>
    </location>
</feature>
<feature type="region of interest" description="Disordered" evidence="10">
    <location>
        <begin position="1258"/>
        <end position="1310"/>
    </location>
</feature>
<evidence type="ECO:0000256" key="4">
    <source>
        <dbReference type="ARBA" id="ARBA00022737"/>
    </source>
</evidence>
<feature type="compositionally biased region" description="Pro residues" evidence="10">
    <location>
        <begin position="1976"/>
        <end position="1985"/>
    </location>
</feature>
<dbReference type="Pfam" id="PF01530">
    <property type="entry name" value="zf-C2HC"/>
    <property type="match status" value="6"/>
</dbReference>
<organism evidence="11 13">
    <name type="scientific">Aplysia californica</name>
    <name type="common">California sea hare</name>
    <dbReference type="NCBI Taxonomy" id="6500"/>
    <lineage>
        <taxon>Eukaryota</taxon>
        <taxon>Metazoa</taxon>
        <taxon>Spiralia</taxon>
        <taxon>Lophotrochozoa</taxon>
        <taxon>Mollusca</taxon>
        <taxon>Gastropoda</taxon>
        <taxon>Heterobranchia</taxon>
        <taxon>Euthyneura</taxon>
        <taxon>Tectipleura</taxon>
        <taxon>Aplysiida</taxon>
        <taxon>Aplysioidea</taxon>
        <taxon>Aplysiidae</taxon>
        <taxon>Aplysia</taxon>
    </lineage>
</organism>
<keyword evidence="4" id="KW-0677">Repeat</keyword>
<dbReference type="PANTHER" id="PTHR10816:SF15">
    <property type="entry name" value="MYELIN TRANSCRIPTION FACTOR 1-LIKE PROTEIN"/>
    <property type="match status" value="1"/>
</dbReference>
<keyword evidence="9" id="KW-0539">Nucleus</keyword>
<evidence type="ECO:0000256" key="2">
    <source>
        <dbReference type="ARBA" id="ARBA00010194"/>
    </source>
</evidence>
<feature type="compositionally biased region" description="Basic and acidic residues" evidence="10">
    <location>
        <begin position="251"/>
        <end position="271"/>
    </location>
</feature>
<evidence type="ECO:0000256" key="5">
    <source>
        <dbReference type="ARBA" id="ARBA00022771"/>
    </source>
</evidence>
<evidence type="ECO:0000313" key="11">
    <source>
        <dbReference type="Proteomes" id="UP000694888"/>
    </source>
</evidence>
<evidence type="ECO:0000256" key="3">
    <source>
        <dbReference type="ARBA" id="ARBA00022723"/>
    </source>
</evidence>
<sequence length="2346" mass="250401">MAPSRKRASEQGVDKGQESSPSAGQKCTFSGCCGQGHINDKFSSHKTLATCPLAAAKKLKQEEPSLSKRSKIEKRSATSSSLGRSEHSDTSRSSRSSSSAKSTSVVEAEGKPSGGSSTRASSLRKEVPQNAGPATPVGAGGKKNLARRELVLDDVADSPPRASRRSATRTSEVAVISGHTSRGDSKERQSGGEKEDQIGTGKSPRRQGSGSADSRSPSSATDRNESKSSVANSSARGKLRSTSSTLSAREASGDVKILKVSPKPEQKETGNKKPSVAKTRNESPEEDNAKPSPRSSRSGTRAEPMTTKMSPAETRGRREGKDSPIRASTRSSNTESNPRDKEGCAKVGGAATSKSPVRAATRSSSSEASSKDKDVCGKQEGIVSKSPVRVVKDANPSSAGQKKEEKDKQGDTVSSSYRGTRAQARKDADLDKKNTIAAITTTSPKPSGSPKACANAKAIGVPKATSSSRVVGAKASPSSKQDTVVERVVKEPAEPVSQKRTREEEETGESTRKKRKSDRFSVQTAVDRLRDEQVQVATSSKTNAPEEDEHSLKDDDNVVELKIESTEDTADNADEEKIDNIDSKSLEIETKKWINKNKKDGSEVKTESVEDAISNDVETKTNRMGIKTEDDIKIIEVKTDSMDNDTDGADIVQVDPLSSGSMLEVRDLTSNESHELHTAGQTKARDQLAQVVEENMLLYRTGSEALNVATAGVSAGGEDEVQGEALTGTLDCQSKEGSCGPLAVDAEVEEVMDVGDEGVPGDLIGTDDDEMMNKGSTDVIVEGRSIETVMQDGCTKDSFCTPNGLSKPGGKVEETSMHDVCRDGGGTFTEQCKQEGDATVTESGAVKEELVLFEDKPVMPVSATETMDQSKAPAAHEIDHRNVGHQGATGEGGALLALDELEEKAAQVCFSVGSEKLSECGVVDSMLTSGGEVAASEDMVGCPLAGAALECPVEPSETGERHQSPSDTQECMGSCETDQSERVTHEKLKSPHEEETEACDAEREVSGREDKFEPDTTKNVTQETQQKDKEEDKGGDSELWKKIEIKEELLDLKEDMKKEVDSELCEEVLEKSYVPKLLVQQNIEKIAFASMEDTERALMKHAGHASNFETNVEVKEEPEDLQEGEVSSLDPRPHSPVPDLVEVKEEADDFEVVAEWSTWPMLSSGDTFCNAEEDFVAGLVASTGDSSCGQGEPNVAQASVKTGDVEASDVCMSAAVASPQSNSCGKVRPSEEQPSVKTSCEKETILLSMSPMVSSLQSVSSVTDSAGEAGSVPSSAHLSRETAGEHGPGRFHTVRDTKSAPPLPVEGSSNVQGQLYRDMNPKRTVSILVQDPDPNPEATSLLQVRMACGETAIINVKKTPATENVDASPDIILLSGNPSGLVEGSMTSEMAAAMSLVSDKIRSNKKVSLLKPFLDQQRCSSAPIICSVADFHPKATCRQEPTVKTESEYVPRDLCILPRRAPRLVNCNPQGTKPMVNSNPQRTKPRVKHRAPEVSYLLTKERGGRIVKEKDTMTEEVTAGEERTQTLPPSVSSLKSSDSDLIEVISTGSQKFMTPSQDLTVTKSSSASALMAQTESSSVSAKMAPTESSSVSAQMAPTESSSVSALMAQTESSSASTLMAQAESSSGPPTEVILTKYSPEDLAEMEYEMKDKHIMGPKACPVPACDGIGHVTGLYTHHRSLSGCPNRANMPSNLFEKLLKKEMNLRCPTPGCNGRGHINNNRSTHRSLSGCPLAAMTKLMNQQPQSGSKSAMHVVVLPKSDDPTKAMIATCSEKDLIKLVAKEITPGTDRVLRPMILTKQFEPRESNAVAQATPRENLARELEKYSRPEMVQGSSTIEVKFEPKSGASSSRSTLADEVVVTAKSMAQMKHAPERPNILSRRPHMRHRPGLLNRSRSTGNKILDAANSLRSSSPSSVSSASSSLSSPSSSAPRAHSKPSSLLAGNGSEEDSDEEIRDNMSSASEEPPSLLPSRSPSPEFPDAPSPLPLASSSGKDPFLELMSSRLSARHRSEVTCPTPGCDGSGHVTGNYSSHRSLSGCPLADRATVQAHQVEQKCPTPGCDGSGHVTGNYASHRSLSGCPQAARMKKILMKEGEKKESEDPLRCPIAGCDGSGHVTGKYLSHRSASGCPVANKQRGGHKGLLAGLDNGHTETLPWDTKAENINCPIMGCDGSGHANGSFHSHRSVSGCPRASAAMKRAQLSPKELMVLQMKAQAGEDLEDDAELRRLDEEIAELKASNAALEARVSARRTQVSSRELALIQAAQETEVTETCVTRLREKLTTVQGDLIAALTPILAQHASDLDLCGPLTCDNLYEVIGRLQSLSDKQDNSRMISDVRSAVALVSVS</sequence>
<keyword evidence="7" id="KW-0805">Transcription regulation</keyword>
<feature type="compositionally biased region" description="Low complexity" evidence="10">
    <location>
        <begin position="1959"/>
        <end position="1975"/>
    </location>
</feature>
<feature type="region of interest" description="Disordered" evidence="10">
    <location>
        <begin position="58"/>
        <end position="559"/>
    </location>
</feature>
<feature type="compositionally biased region" description="Basic and acidic residues" evidence="10">
    <location>
        <begin position="314"/>
        <end position="324"/>
    </location>
</feature>
<feature type="compositionally biased region" description="Basic and acidic residues" evidence="10">
    <location>
        <begin position="979"/>
        <end position="993"/>
    </location>
</feature>
<name>A0ABM1VQY1_APLCA</name>
<feature type="region of interest" description="Disordered" evidence="10">
    <location>
        <begin position="1512"/>
        <end position="1535"/>
    </location>
</feature>
<comment type="subcellular location">
    <subcellularLocation>
        <location evidence="1">Nucleus</location>
    </subcellularLocation>
</comment>
<keyword evidence="6" id="KW-0862">Zinc</keyword>
<dbReference type="Gene3D" id="4.10.320.30">
    <property type="match status" value="7"/>
</dbReference>
<feature type="compositionally biased region" description="Basic and acidic residues" evidence="10">
    <location>
        <begin position="483"/>
        <end position="493"/>
    </location>
</feature>
<dbReference type="PROSITE" id="PS51802">
    <property type="entry name" value="ZF_CCHHC"/>
    <property type="match status" value="7"/>
</dbReference>
<evidence type="ECO:0000256" key="6">
    <source>
        <dbReference type="ARBA" id="ARBA00022833"/>
    </source>
</evidence>
<evidence type="ECO:0000256" key="8">
    <source>
        <dbReference type="ARBA" id="ARBA00023163"/>
    </source>
</evidence>
<feature type="region of interest" description="Disordered" evidence="10">
    <location>
        <begin position="953"/>
        <end position="1036"/>
    </location>
</feature>
<feature type="compositionally biased region" description="Basic and acidic residues" evidence="10">
    <location>
        <begin position="181"/>
        <end position="197"/>
    </location>
</feature>
<feature type="compositionally biased region" description="Polar residues" evidence="10">
    <location>
        <begin position="326"/>
        <end position="336"/>
    </location>
</feature>
<feature type="compositionally biased region" description="Basic and acidic residues" evidence="10">
    <location>
        <begin position="1278"/>
        <end position="1298"/>
    </location>
</feature>
<feature type="region of interest" description="Disordered" evidence="10">
    <location>
        <begin position="1827"/>
        <end position="1995"/>
    </location>
</feature>
<evidence type="ECO:0000256" key="1">
    <source>
        <dbReference type="ARBA" id="ARBA00004123"/>
    </source>
</evidence>
<evidence type="ECO:0000256" key="10">
    <source>
        <dbReference type="SAM" id="MobiDB-lite"/>
    </source>
</evidence>
<keyword evidence="8" id="KW-0804">Transcription</keyword>
<proteinExistence type="inferred from homology"/>
<feature type="region of interest" description="Disordered" evidence="10">
    <location>
        <begin position="1"/>
        <end position="26"/>
    </location>
</feature>
<feature type="region of interest" description="Disordered" evidence="10">
    <location>
        <begin position="1112"/>
        <end position="1136"/>
    </location>
</feature>
<keyword evidence="11" id="KW-1185">Reference proteome</keyword>
<dbReference type="GeneID" id="101846640"/>
<dbReference type="RefSeq" id="XP_012936205.1">
    <property type="nucleotide sequence ID" value="XM_013080751.2"/>
</dbReference>
<dbReference type="InterPro" id="IPR002515">
    <property type="entry name" value="Znf_C2H2C"/>
</dbReference>
<accession>A0ABM1VQY1</accession>
<feature type="compositionally biased region" description="Basic and acidic residues" evidence="10">
    <location>
        <begin position="7"/>
        <end position="17"/>
    </location>
</feature>
<feature type="compositionally biased region" description="Basic and acidic residues" evidence="10">
    <location>
        <begin position="1025"/>
        <end position="1036"/>
    </location>
</feature>
<feature type="compositionally biased region" description="Basic and acidic residues" evidence="10">
    <location>
        <begin position="1000"/>
        <end position="1016"/>
    </location>
</feature>
<reference evidence="12 13" key="1">
    <citation type="submission" date="2025-05" db="UniProtKB">
        <authorList>
            <consortium name="RefSeq"/>
        </authorList>
    </citation>
    <scope>IDENTIFICATION</scope>
</reference>
<evidence type="ECO:0000313" key="13">
    <source>
        <dbReference type="RefSeq" id="XP_035824823.1"/>
    </source>
</evidence>